<keyword evidence="2" id="KW-0472">Membrane</keyword>
<feature type="transmembrane region" description="Helical" evidence="2">
    <location>
        <begin position="20"/>
        <end position="40"/>
    </location>
</feature>
<keyword evidence="2" id="KW-0812">Transmembrane</keyword>
<dbReference type="Gene3D" id="3.30.450.20">
    <property type="entry name" value="PAS domain"/>
    <property type="match status" value="1"/>
</dbReference>
<dbReference type="EMBL" id="UOFX01000086">
    <property type="protein sequence ID" value="VAX11590.1"/>
    <property type="molecule type" value="Genomic_DNA"/>
</dbReference>
<accession>A0A3B1BM15</accession>
<dbReference type="InterPro" id="IPR036890">
    <property type="entry name" value="HATPase_C_sf"/>
</dbReference>
<proteinExistence type="predicted"/>
<feature type="domain" description="Histidine kinase" evidence="3">
    <location>
        <begin position="317"/>
        <end position="528"/>
    </location>
</feature>
<dbReference type="InterPro" id="IPR005467">
    <property type="entry name" value="His_kinase_dom"/>
</dbReference>
<dbReference type="InterPro" id="IPR000014">
    <property type="entry name" value="PAS"/>
</dbReference>
<feature type="transmembrane region" description="Helical" evidence="2">
    <location>
        <begin position="109"/>
        <end position="139"/>
    </location>
</feature>
<dbReference type="PROSITE" id="PS50109">
    <property type="entry name" value="HIS_KIN"/>
    <property type="match status" value="1"/>
</dbReference>
<keyword evidence="2" id="KW-1133">Transmembrane helix</keyword>
<feature type="transmembrane region" description="Helical" evidence="2">
    <location>
        <begin position="83"/>
        <end position="103"/>
    </location>
</feature>
<dbReference type="Pfam" id="PF02518">
    <property type="entry name" value="HATPase_c"/>
    <property type="match status" value="1"/>
</dbReference>
<dbReference type="PANTHER" id="PTHR43065:SF52">
    <property type="entry name" value="SENSOR PROTEIN KINASE PILS"/>
    <property type="match status" value="1"/>
</dbReference>
<evidence type="ECO:0000259" key="3">
    <source>
        <dbReference type="PROSITE" id="PS50109"/>
    </source>
</evidence>
<dbReference type="Pfam" id="PF13188">
    <property type="entry name" value="PAS_8"/>
    <property type="match status" value="1"/>
</dbReference>
<keyword evidence="1" id="KW-0597">Phosphoprotein</keyword>
<organism evidence="4">
    <name type="scientific">hydrothermal vent metagenome</name>
    <dbReference type="NCBI Taxonomy" id="652676"/>
    <lineage>
        <taxon>unclassified sequences</taxon>
        <taxon>metagenomes</taxon>
        <taxon>ecological metagenomes</taxon>
    </lineage>
</organism>
<dbReference type="Gene3D" id="1.10.287.130">
    <property type="match status" value="1"/>
</dbReference>
<dbReference type="AlphaFoldDB" id="A0A3B1BM15"/>
<dbReference type="Gene3D" id="3.30.565.10">
    <property type="entry name" value="Histidine kinase-like ATPase, C-terminal domain"/>
    <property type="match status" value="1"/>
</dbReference>
<evidence type="ECO:0000256" key="1">
    <source>
        <dbReference type="ARBA" id="ARBA00022553"/>
    </source>
</evidence>
<dbReference type="SUPFAM" id="SSF47384">
    <property type="entry name" value="Homodimeric domain of signal transducing histidine kinase"/>
    <property type="match status" value="1"/>
</dbReference>
<dbReference type="CDD" id="cd00082">
    <property type="entry name" value="HisKA"/>
    <property type="match status" value="1"/>
</dbReference>
<dbReference type="Pfam" id="PF25323">
    <property type="entry name" value="6TM_PilS"/>
    <property type="match status" value="1"/>
</dbReference>
<feature type="transmembrane region" description="Helical" evidence="2">
    <location>
        <begin position="151"/>
        <end position="171"/>
    </location>
</feature>
<name>A0A3B1BM15_9ZZZZ</name>
<dbReference type="InterPro" id="IPR036097">
    <property type="entry name" value="HisK_dim/P_sf"/>
</dbReference>
<dbReference type="PANTHER" id="PTHR43065">
    <property type="entry name" value="SENSOR HISTIDINE KINASE"/>
    <property type="match status" value="1"/>
</dbReference>
<gene>
    <name evidence="4" type="ORF">MNBD_GAMMA26-2620</name>
</gene>
<dbReference type="CDD" id="cd00075">
    <property type="entry name" value="HATPase"/>
    <property type="match status" value="1"/>
</dbReference>
<evidence type="ECO:0000256" key="2">
    <source>
        <dbReference type="SAM" id="Phobius"/>
    </source>
</evidence>
<reference evidence="4" key="1">
    <citation type="submission" date="2018-06" db="EMBL/GenBank/DDBJ databases">
        <authorList>
            <person name="Zhirakovskaya E."/>
        </authorList>
    </citation>
    <scope>NUCLEOTIDE SEQUENCE</scope>
</reference>
<dbReference type="SMART" id="SM00387">
    <property type="entry name" value="HATPase_c"/>
    <property type="match status" value="1"/>
</dbReference>
<dbReference type="Pfam" id="PF00512">
    <property type="entry name" value="HisKA"/>
    <property type="match status" value="1"/>
</dbReference>
<dbReference type="InterPro" id="IPR004358">
    <property type="entry name" value="Sig_transdc_His_kin-like_C"/>
</dbReference>
<protein>
    <submittedName>
        <fullName evidence="4">Two-component sensor PilS</fullName>
    </submittedName>
</protein>
<dbReference type="InterPro" id="IPR003661">
    <property type="entry name" value="HisK_dim/P_dom"/>
</dbReference>
<dbReference type="InterPro" id="IPR003594">
    <property type="entry name" value="HATPase_dom"/>
</dbReference>
<evidence type="ECO:0000313" key="4">
    <source>
        <dbReference type="EMBL" id="VAX11590.1"/>
    </source>
</evidence>
<dbReference type="GO" id="GO:0000155">
    <property type="term" value="F:phosphorelay sensor kinase activity"/>
    <property type="evidence" value="ECO:0007669"/>
    <property type="project" value="InterPro"/>
</dbReference>
<dbReference type="PRINTS" id="PR00344">
    <property type="entry name" value="BCTRLSENSOR"/>
</dbReference>
<dbReference type="SUPFAM" id="SSF55874">
    <property type="entry name" value="ATPase domain of HSP90 chaperone/DNA topoisomerase II/histidine kinase"/>
    <property type="match status" value="1"/>
</dbReference>
<dbReference type="SMART" id="SM00388">
    <property type="entry name" value="HisKA"/>
    <property type="match status" value="1"/>
</dbReference>
<sequence length="534" mass="59585">MQQHPATASSLTRNWRTLRLFNIFRIILAATLFGLTLFITTNTTIQSIYSELFQNISLLFLLFSVLSAIAIHKQWPRFSTQVYLYAIVDIIAITALTHSLSSGDGPLEILLIITIIGTALLLPERGAIIIASIASLALLGERSYTQLLEQASVNYTQAGLLGATFFATALLSTTLNRRLRESEQLAEQRGIDLANLAQLNQHVIQLLQSGVLVIDNSCRIRLINQTALQLLGNAGKSTKLSQLPHELQQHYQRWIEKKQQPDSNIKIAENGIEISSYFKQLGSQPEHGSIIFLEDSSDLAQQVQHLKLASLGRLTASIAHEIRNPLGAISHAAQLLDESPALEQEDKRLIEIISNHSNRMNTIIESILQLSRREQFNPTTIAIDEWLTTFIDELVASNHIDPSNILIHIKTSQTTITMDPTHLYQVVSNLCNNAIRHSRNHSENPKVELHFGLTPASEYPYLDVEDHGPGIAAADAQHIFEPFYTTENSGTGLGLYIARELCECNHAKLDYIVSDTGARFRITFSNPDIIQQRL</sequence>
<feature type="transmembrane region" description="Helical" evidence="2">
    <location>
        <begin position="52"/>
        <end position="71"/>
    </location>
</feature>